<dbReference type="InterPro" id="IPR036291">
    <property type="entry name" value="NAD(P)-bd_dom_sf"/>
</dbReference>
<evidence type="ECO:0000313" key="14">
    <source>
        <dbReference type="Proteomes" id="UP001353858"/>
    </source>
</evidence>
<feature type="domain" description="Fatty acyl-CoA reductase C-terminal" evidence="11">
    <location>
        <begin position="762"/>
        <end position="854"/>
    </location>
</feature>
<dbReference type="InterPro" id="IPR026055">
    <property type="entry name" value="FAR"/>
</dbReference>
<evidence type="ECO:0000256" key="9">
    <source>
        <dbReference type="ARBA" id="ARBA00052530"/>
    </source>
</evidence>
<dbReference type="PANTHER" id="PTHR11011:SF60">
    <property type="entry name" value="FATTY ACYL-COA REDUCTASE-RELATED"/>
    <property type="match status" value="1"/>
</dbReference>
<dbReference type="CDD" id="cd05236">
    <property type="entry name" value="FAR-N_SDR_e"/>
    <property type="match status" value="2"/>
</dbReference>
<evidence type="ECO:0000313" key="13">
    <source>
        <dbReference type="EMBL" id="KAK4877842.1"/>
    </source>
</evidence>
<evidence type="ECO:0000256" key="6">
    <source>
        <dbReference type="ARBA" id="ARBA00022989"/>
    </source>
</evidence>
<keyword evidence="7 10" id="KW-0443">Lipid metabolism</keyword>
<evidence type="ECO:0000259" key="12">
    <source>
        <dbReference type="Pfam" id="PF07993"/>
    </source>
</evidence>
<keyword evidence="6 10" id="KW-1133">Transmembrane helix</keyword>
<name>A0AAN7P6F5_9COLE</name>
<feature type="domain" description="Thioester reductase (TE)" evidence="12">
    <location>
        <begin position="1"/>
        <end position="241"/>
    </location>
</feature>
<dbReference type="Pfam" id="PF07993">
    <property type="entry name" value="NAD_binding_4"/>
    <property type="match status" value="2"/>
</dbReference>
<dbReference type="GO" id="GO:0005777">
    <property type="term" value="C:peroxisome"/>
    <property type="evidence" value="ECO:0007669"/>
    <property type="project" value="TreeGrafter"/>
</dbReference>
<keyword evidence="10" id="KW-0560">Oxidoreductase</keyword>
<comment type="subcellular location">
    <subcellularLocation>
        <location evidence="1">Membrane</location>
        <topology evidence="1">Multi-pass membrane protein</topology>
    </subcellularLocation>
</comment>
<dbReference type="InterPro" id="IPR013120">
    <property type="entry name" value="FAR_NAD-bd"/>
</dbReference>
<comment type="similarity">
    <text evidence="2 10">Belongs to the fatty acyl-CoA reductase family.</text>
</comment>
<dbReference type="GO" id="GO:0035336">
    <property type="term" value="P:long-chain fatty-acyl-CoA metabolic process"/>
    <property type="evidence" value="ECO:0007669"/>
    <property type="project" value="TreeGrafter"/>
</dbReference>
<evidence type="ECO:0000256" key="4">
    <source>
        <dbReference type="ARBA" id="ARBA00022692"/>
    </source>
</evidence>
<comment type="function">
    <text evidence="10">Catalyzes the reduction of fatty acyl-CoA to fatty alcohols.</text>
</comment>
<keyword evidence="3 10" id="KW-0444">Lipid biosynthesis</keyword>
<dbReference type="SUPFAM" id="SSF51735">
    <property type="entry name" value="NAD(P)-binding Rossmann-fold domains"/>
    <property type="match status" value="2"/>
</dbReference>
<protein>
    <recommendedName>
        <fullName evidence="10">Fatty acyl-CoA reductase</fullName>
        <ecNumber evidence="10">1.2.1.84</ecNumber>
    </recommendedName>
</protein>
<dbReference type="Pfam" id="PF03015">
    <property type="entry name" value="Sterile"/>
    <property type="match status" value="2"/>
</dbReference>
<dbReference type="InterPro" id="IPR033640">
    <property type="entry name" value="FAR_C"/>
</dbReference>
<dbReference type="GO" id="GO:0102965">
    <property type="term" value="F:alcohol-forming long-chain fatty acyl-CoA reductase activity"/>
    <property type="evidence" value="ECO:0007669"/>
    <property type="project" value="UniProtKB-EC"/>
</dbReference>
<evidence type="ECO:0000256" key="2">
    <source>
        <dbReference type="ARBA" id="ARBA00005928"/>
    </source>
</evidence>
<organism evidence="13 14">
    <name type="scientific">Aquatica leii</name>
    <dbReference type="NCBI Taxonomy" id="1421715"/>
    <lineage>
        <taxon>Eukaryota</taxon>
        <taxon>Metazoa</taxon>
        <taxon>Ecdysozoa</taxon>
        <taxon>Arthropoda</taxon>
        <taxon>Hexapoda</taxon>
        <taxon>Insecta</taxon>
        <taxon>Pterygota</taxon>
        <taxon>Neoptera</taxon>
        <taxon>Endopterygota</taxon>
        <taxon>Coleoptera</taxon>
        <taxon>Polyphaga</taxon>
        <taxon>Elateriformia</taxon>
        <taxon>Elateroidea</taxon>
        <taxon>Lampyridae</taxon>
        <taxon>Luciolinae</taxon>
        <taxon>Aquatica</taxon>
    </lineage>
</organism>
<evidence type="ECO:0000259" key="11">
    <source>
        <dbReference type="Pfam" id="PF03015"/>
    </source>
</evidence>
<dbReference type="Gene3D" id="3.40.50.720">
    <property type="entry name" value="NAD(P)-binding Rossmann-like Domain"/>
    <property type="match status" value="2"/>
</dbReference>
<dbReference type="GO" id="GO:0016020">
    <property type="term" value="C:membrane"/>
    <property type="evidence" value="ECO:0007669"/>
    <property type="project" value="UniProtKB-SubCell"/>
</dbReference>
<comment type="caution">
    <text evidence="13">The sequence shown here is derived from an EMBL/GenBank/DDBJ whole genome shotgun (WGS) entry which is preliminary data.</text>
</comment>
<dbReference type="FunFam" id="3.40.50.720:FF:000143">
    <property type="entry name" value="Fatty acyl-CoA reductase"/>
    <property type="match status" value="1"/>
</dbReference>
<evidence type="ECO:0000256" key="10">
    <source>
        <dbReference type="RuleBase" id="RU363097"/>
    </source>
</evidence>
<feature type="transmembrane region" description="Helical" evidence="10">
    <location>
        <begin position="753"/>
        <end position="770"/>
    </location>
</feature>
<dbReference type="Proteomes" id="UP001353858">
    <property type="component" value="Unassembled WGS sequence"/>
</dbReference>
<proteinExistence type="inferred from homology"/>
<evidence type="ECO:0000256" key="7">
    <source>
        <dbReference type="ARBA" id="ARBA00023098"/>
    </source>
</evidence>
<gene>
    <name evidence="13" type="ORF">RN001_010348</name>
</gene>
<feature type="transmembrane region" description="Helical" evidence="10">
    <location>
        <begin position="871"/>
        <end position="892"/>
    </location>
</feature>
<dbReference type="EMBL" id="JARPUR010000004">
    <property type="protein sequence ID" value="KAK4877842.1"/>
    <property type="molecule type" value="Genomic_DNA"/>
</dbReference>
<evidence type="ECO:0000256" key="5">
    <source>
        <dbReference type="ARBA" id="ARBA00022857"/>
    </source>
</evidence>
<dbReference type="CDD" id="cd09071">
    <property type="entry name" value="FAR_C"/>
    <property type="match status" value="2"/>
</dbReference>
<sequence length="896" mass="102588">MRAKKNKSAFERLDEYFDNSVYDRLKTERSGATKKVAMIPADLSLVGLGMSESDRELLKGEVDVVFHTAASVRFDETLRLATDINIKGTQEVMNLCLDMKNLTSVVYVSTAYSNCIIPEVEEVFYRSPIKTIELLNIVDSLNNDLLNAITPTLLGIWPNTYVFTKSIAEDCVKSFGCNLPVTIVRPSIIIGSAREPAPGWVDNYVGATGVFIGAFLGVIRTANCEFDYIADLIPVDYVVNCLLVAASKNGKKRGTTKCDDIPIYNCTSSFQNPVTWRNCFEHGTHHAESVPTPMQIWHFFFIPCSNKYLALILHFLLHIVPAYVADFFALCLGKKRQLVKSYEKISKFLNVLSFFSTRQWIFHNIKTQELWNGLNEFDKKLYNFDVGSLNWNSFFYTFVRGGRQYLLKDSIKTKYFTGSTVFITGSTGFIGKLLVEKLLRTCRDIKRIYLLIRQKKQDDPYKRLEKLFDDCVFDKVRNKESFVKITTMNGDLSQKNLGLSQDDIETLISEVSCVFHVGATVRFNEEIREATFINIRATWDLLDIAKKMKNLKSFVHVSTAFSFCIRKVIDEVKYQSKVKAEHLVTLVEALDEDELGKITPVVLGKWPNTYTFTKAIAEDLIVRKYADLPLGIARPSIVSPTAKEPLAGWTDTLAGLTGLVLGREMGVLHVLKAHMDRNLDVVPADYVVNNLIAVAWDVGTNRVHTPSIYNYVSSCESPANLLHSERVFRSVWEKIPPVKVFSYPFFVSTKNDYVYLLLHYILHIFFGYIYDCINIAMGKRAFAVKRYKKLEAQLEYLTYFTYNEWTFTNFNTQRLFKDLSVKDQQLFNFDMSAHSWDEYSVPCAIGLRVYLLKDPLETVPQGLKRWRNLKILHYSIVSFLLVLVALFSYLLWVNFR</sequence>
<keyword evidence="5 10" id="KW-0521">NADP</keyword>
<feature type="transmembrane region" description="Helical" evidence="10">
    <location>
        <begin position="308"/>
        <end position="332"/>
    </location>
</feature>
<keyword evidence="8 10" id="KW-0472">Membrane</keyword>
<accession>A0AAN7P6F5</accession>
<evidence type="ECO:0000256" key="3">
    <source>
        <dbReference type="ARBA" id="ARBA00022516"/>
    </source>
</evidence>
<keyword evidence="14" id="KW-1185">Reference proteome</keyword>
<dbReference type="AlphaFoldDB" id="A0AAN7P6F5"/>
<dbReference type="GO" id="GO:0080019">
    <property type="term" value="F:alcohol-forming very long-chain fatty acyl-CoA reductase activity"/>
    <property type="evidence" value="ECO:0007669"/>
    <property type="project" value="InterPro"/>
</dbReference>
<feature type="domain" description="Thioester reductase (TE)" evidence="12">
    <location>
        <begin position="423"/>
        <end position="690"/>
    </location>
</feature>
<dbReference type="EC" id="1.2.1.84" evidence="10"/>
<feature type="domain" description="Fatty acyl-CoA reductase C-terminal" evidence="11">
    <location>
        <begin position="317"/>
        <end position="409"/>
    </location>
</feature>
<reference evidence="14" key="1">
    <citation type="submission" date="2023-01" db="EMBL/GenBank/DDBJ databases">
        <title>Key to firefly adult light organ development and bioluminescence: homeobox transcription factors regulate luciferase expression and transportation to peroxisome.</title>
        <authorList>
            <person name="Fu X."/>
        </authorList>
    </citation>
    <scope>NUCLEOTIDE SEQUENCE [LARGE SCALE GENOMIC DNA]</scope>
</reference>
<comment type="catalytic activity">
    <reaction evidence="9 10">
        <text>a long-chain fatty acyl-CoA + 2 NADPH + 2 H(+) = a long-chain primary fatty alcohol + 2 NADP(+) + CoA</text>
        <dbReference type="Rhea" id="RHEA:52716"/>
        <dbReference type="ChEBI" id="CHEBI:15378"/>
        <dbReference type="ChEBI" id="CHEBI:57287"/>
        <dbReference type="ChEBI" id="CHEBI:57783"/>
        <dbReference type="ChEBI" id="CHEBI:58349"/>
        <dbReference type="ChEBI" id="CHEBI:77396"/>
        <dbReference type="ChEBI" id="CHEBI:83139"/>
        <dbReference type="EC" id="1.2.1.84"/>
    </reaction>
</comment>
<dbReference type="PANTHER" id="PTHR11011">
    <property type="entry name" value="MALE STERILITY PROTEIN 2-RELATED"/>
    <property type="match status" value="1"/>
</dbReference>
<evidence type="ECO:0000256" key="1">
    <source>
        <dbReference type="ARBA" id="ARBA00004141"/>
    </source>
</evidence>
<keyword evidence="4 10" id="KW-0812">Transmembrane</keyword>
<evidence type="ECO:0000256" key="8">
    <source>
        <dbReference type="ARBA" id="ARBA00023136"/>
    </source>
</evidence>